<feature type="compositionally biased region" description="Basic and acidic residues" evidence="1">
    <location>
        <begin position="301"/>
        <end position="313"/>
    </location>
</feature>
<evidence type="ECO:0000313" key="2">
    <source>
        <dbReference type="EnsemblPlants" id="cds.evm.model.05.946"/>
    </source>
</evidence>
<dbReference type="PANTHER" id="PTHR31286">
    <property type="entry name" value="GLYCINE-RICH CELL WALL STRUCTURAL PROTEIN 1.8-LIKE"/>
    <property type="match status" value="1"/>
</dbReference>
<organism evidence="2 3">
    <name type="scientific">Cannabis sativa</name>
    <name type="common">Hemp</name>
    <name type="synonym">Marijuana</name>
    <dbReference type="NCBI Taxonomy" id="3483"/>
    <lineage>
        <taxon>Eukaryota</taxon>
        <taxon>Viridiplantae</taxon>
        <taxon>Streptophyta</taxon>
        <taxon>Embryophyta</taxon>
        <taxon>Tracheophyta</taxon>
        <taxon>Spermatophyta</taxon>
        <taxon>Magnoliopsida</taxon>
        <taxon>eudicotyledons</taxon>
        <taxon>Gunneridae</taxon>
        <taxon>Pentapetalae</taxon>
        <taxon>rosids</taxon>
        <taxon>fabids</taxon>
        <taxon>Rosales</taxon>
        <taxon>Cannabaceae</taxon>
        <taxon>Cannabis</taxon>
    </lineage>
</organism>
<dbReference type="Gramene" id="evm.model.05.946">
    <property type="protein sequence ID" value="cds.evm.model.05.946"/>
    <property type="gene ID" value="evm.TU.05.946"/>
</dbReference>
<evidence type="ECO:0000256" key="1">
    <source>
        <dbReference type="SAM" id="MobiDB-lite"/>
    </source>
</evidence>
<dbReference type="InterPro" id="IPR040256">
    <property type="entry name" value="At4g02000-like"/>
</dbReference>
<protein>
    <recommendedName>
        <fullName evidence="4">DUF4283 domain-containing protein</fullName>
    </recommendedName>
</protein>
<reference evidence="2" key="1">
    <citation type="submission" date="2018-11" db="EMBL/GenBank/DDBJ databases">
        <authorList>
            <person name="Grassa J C."/>
        </authorList>
    </citation>
    <scope>NUCLEOTIDE SEQUENCE [LARGE SCALE GENOMIC DNA]</scope>
</reference>
<dbReference type="PANTHER" id="PTHR31286:SF165">
    <property type="entry name" value="DUF4283 DOMAIN-CONTAINING PROTEIN"/>
    <property type="match status" value="1"/>
</dbReference>
<name>A0A803PSI9_CANSA</name>
<proteinExistence type="predicted"/>
<sequence>MVKKRKGTSKPCAANVNVARASLELPSIQDEATEVFLDPCDELEPEKEVVAEAVKSTPKSKTWADDAEAMDFQASAQFTWSKFNLNQVKTPSSQLTFTEPSKIGDQRIWGNLGVERIVRMHSGFTLVSFKDGVTRNIILKTGVIQFDKKPVILRPWSEDMDTARMVKSILVWVRLNGLGLQYWGKKNLSALVSTIGKSIMADKVTLERSMIKYARVLVDVEIKEEPLRTIAYVNEKKQLMEQPVEYEWLPTKCTACDMLGHSISNCNKGKPTVWKKKQQGNKITDVEQDARSKGIPTEKVNGAKESEKGDTEL</sequence>
<feature type="region of interest" description="Disordered" evidence="1">
    <location>
        <begin position="270"/>
        <end position="313"/>
    </location>
</feature>
<dbReference type="EMBL" id="UZAU01000475">
    <property type="status" value="NOT_ANNOTATED_CDS"/>
    <property type="molecule type" value="Genomic_DNA"/>
</dbReference>
<accession>A0A803PSI9</accession>
<keyword evidence="3" id="KW-1185">Reference proteome</keyword>
<dbReference type="EnsemblPlants" id="evm.model.05.946">
    <property type="protein sequence ID" value="cds.evm.model.05.946"/>
    <property type="gene ID" value="evm.TU.05.946"/>
</dbReference>
<evidence type="ECO:0000313" key="3">
    <source>
        <dbReference type="Proteomes" id="UP000596661"/>
    </source>
</evidence>
<dbReference type="AlphaFoldDB" id="A0A803PSI9"/>
<reference evidence="2" key="2">
    <citation type="submission" date="2021-03" db="UniProtKB">
        <authorList>
            <consortium name="EnsemblPlants"/>
        </authorList>
    </citation>
    <scope>IDENTIFICATION</scope>
</reference>
<dbReference type="Proteomes" id="UP000596661">
    <property type="component" value="Chromosome 5"/>
</dbReference>
<evidence type="ECO:0008006" key="4">
    <source>
        <dbReference type="Google" id="ProtNLM"/>
    </source>
</evidence>